<organism evidence="2">
    <name type="scientific">Ignisphaera aggregans</name>
    <dbReference type="NCBI Taxonomy" id="334771"/>
    <lineage>
        <taxon>Archaea</taxon>
        <taxon>Thermoproteota</taxon>
        <taxon>Thermoprotei</taxon>
        <taxon>Desulfurococcales</taxon>
        <taxon>Desulfurococcaceae</taxon>
        <taxon>Ignisphaera</taxon>
    </lineage>
</organism>
<protein>
    <submittedName>
        <fullName evidence="2">Uncharacterized protein</fullName>
    </submittedName>
</protein>
<keyword evidence="1" id="KW-0812">Transmembrane</keyword>
<feature type="transmembrane region" description="Helical" evidence="1">
    <location>
        <begin position="46"/>
        <end position="68"/>
    </location>
</feature>
<dbReference type="EMBL" id="DTCA01000043">
    <property type="protein sequence ID" value="HGM07005.1"/>
    <property type="molecule type" value="Genomic_DNA"/>
</dbReference>
<name>A0A7C4GYS9_9CREN</name>
<comment type="caution">
    <text evidence="2">The sequence shown here is derived from an EMBL/GenBank/DDBJ whole genome shotgun (WGS) entry which is preliminary data.</text>
</comment>
<reference evidence="2" key="1">
    <citation type="journal article" date="2020" name="mSystems">
        <title>Genome- and Community-Level Interaction Insights into Carbon Utilization and Element Cycling Functions of Hydrothermarchaeota in Hydrothermal Sediment.</title>
        <authorList>
            <person name="Zhou Z."/>
            <person name="Liu Y."/>
            <person name="Xu W."/>
            <person name="Pan J."/>
            <person name="Luo Z.H."/>
            <person name="Li M."/>
        </authorList>
    </citation>
    <scope>NUCLEOTIDE SEQUENCE [LARGE SCALE GENOMIC DNA]</scope>
    <source>
        <strain evidence="2">SpSt-658</strain>
    </source>
</reference>
<sequence>MTITRRALMLTILSISITLAVAGVLMTVAQPPLEIIEIISMILDNVFMSIAMLIVFIFVLILGIVMVFTSDSEYVVALGALLSFISILIIVTIIPRLTYKAEESINQIFENIYEKLKP</sequence>
<gene>
    <name evidence="2" type="ORF">ENU31_01150</name>
</gene>
<accession>A0A7C4GYS9</accession>
<proteinExistence type="predicted"/>
<evidence type="ECO:0000313" key="2">
    <source>
        <dbReference type="EMBL" id="HGM07005.1"/>
    </source>
</evidence>
<evidence type="ECO:0000256" key="1">
    <source>
        <dbReference type="SAM" id="Phobius"/>
    </source>
</evidence>
<feature type="transmembrane region" description="Helical" evidence="1">
    <location>
        <begin position="7"/>
        <end position="26"/>
    </location>
</feature>
<keyword evidence="1" id="KW-1133">Transmembrane helix</keyword>
<feature type="transmembrane region" description="Helical" evidence="1">
    <location>
        <begin position="75"/>
        <end position="94"/>
    </location>
</feature>
<keyword evidence="1" id="KW-0472">Membrane</keyword>
<dbReference type="AlphaFoldDB" id="A0A7C4GYS9"/>